<dbReference type="SUPFAM" id="SSF161098">
    <property type="entry name" value="MetI-like"/>
    <property type="match status" value="1"/>
</dbReference>
<dbReference type="InterPro" id="IPR000515">
    <property type="entry name" value="MetI-like"/>
</dbReference>
<dbReference type="InterPro" id="IPR025966">
    <property type="entry name" value="OppC_N"/>
</dbReference>
<name>A0AAW5JPK2_9FIRM</name>
<dbReference type="GO" id="GO:0005886">
    <property type="term" value="C:plasma membrane"/>
    <property type="evidence" value="ECO:0007669"/>
    <property type="project" value="UniProtKB-SubCell"/>
</dbReference>
<keyword evidence="5 7" id="KW-1133">Transmembrane helix</keyword>
<evidence type="ECO:0000256" key="2">
    <source>
        <dbReference type="ARBA" id="ARBA00022448"/>
    </source>
</evidence>
<keyword evidence="3" id="KW-1003">Cell membrane</keyword>
<dbReference type="Proteomes" id="UP001204562">
    <property type="component" value="Unassembled WGS sequence"/>
</dbReference>
<organism evidence="10 12">
    <name type="scientific">Intestinimonas massiliensis</name>
    <name type="common">ex Afouda et al. 2020</name>
    <dbReference type="NCBI Taxonomy" id="1673721"/>
    <lineage>
        <taxon>Bacteria</taxon>
        <taxon>Bacillati</taxon>
        <taxon>Bacillota</taxon>
        <taxon>Clostridia</taxon>
        <taxon>Eubacteriales</taxon>
        <taxon>Intestinimonas</taxon>
    </lineage>
</organism>
<keyword evidence="11" id="KW-1185">Reference proteome</keyword>
<dbReference type="PROSITE" id="PS50928">
    <property type="entry name" value="ABC_TM1"/>
    <property type="match status" value="1"/>
</dbReference>
<dbReference type="Gene3D" id="1.10.3720.10">
    <property type="entry name" value="MetI-like"/>
    <property type="match status" value="1"/>
</dbReference>
<keyword evidence="6 7" id="KW-0472">Membrane</keyword>
<feature type="transmembrane region" description="Helical" evidence="7">
    <location>
        <begin position="135"/>
        <end position="157"/>
    </location>
</feature>
<comment type="caution">
    <text evidence="10">The sequence shown here is derived from an EMBL/GenBank/DDBJ whole genome shotgun (WGS) entry which is preliminary data.</text>
</comment>
<proteinExistence type="inferred from homology"/>
<accession>A0AAW5JPK2</accession>
<dbReference type="AlphaFoldDB" id="A0AAW5JPK2"/>
<dbReference type="Proteomes" id="UP001200313">
    <property type="component" value="Unassembled WGS sequence"/>
</dbReference>
<comment type="similarity">
    <text evidence="7">Belongs to the binding-protein-dependent transport system permease family.</text>
</comment>
<reference evidence="9 11" key="1">
    <citation type="submission" date="2022-01" db="EMBL/GenBank/DDBJ databases">
        <title>Collection of gut derived symbiotic bacterial strains cultured from healthy donors.</title>
        <authorList>
            <person name="Lin H."/>
            <person name="Kohout C."/>
            <person name="Waligurski E."/>
            <person name="Pamer E.G."/>
        </authorList>
    </citation>
    <scope>NUCLEOTIDE SEQUENCE [LARGE SCALE GENOMIC DNA]</scope>
    <source>
        <strain evidence="9 11">DFI.3.7</strain>
    </source>
</reference>
<evidence type="ECO:0000313" key="12">
    <source>
        <dbReference type="Proteomes" id="UP001204562"/>
    </source>
</evidence>
<dbReference type="Pfam" id="PF12911">
    <property type="entry name" value="OppC_N"/>
    <property type="match status" value="1"/>
</dbReference>
<evidence type="ECO:0000313" key="9">
    <source>
        <dbReference type="EMBL" id="MCG4529176.1"/>
    </source>
</evidence>
<evidence type="ECO:0000256" key="1">
    <source>
        <dbReference type="ARBA" id="ARBA00004651"/>
    </source>
</evidence>
<evidence type="ECO:0000256" key="7">
    <source>
        <dbReference type="RuleBase" id="RU363032"/>
    </source>
</evidence>
<dbReference type="RefSeq" id="WP_238075428.1">
    <property type="nucleotide sequence ID" value="NZ_JAKNJB010000066.1"/>
</dbReference>
<sequence length="295" mass="32007">MVIQAKQAEAIPGMRKHSQWRDVWKRFRSNRVAMVSLALLLLIVAVTICSEWIAPYPYNRMNASEVFQFPSLSHPFGTDNIGRDLFSRVLVGGKISLMVAFVSVALAAVIGSLFGAVAGYFGGKCELFIMKCTDLLMAIPAFLLAVTVSAALGTGVLKTALAVGLCNIPRFTRLMRAETLTVKEKEFIEASRACGSSHLRVILGHVFPNALSSTIVNVTLGVSTAILQISGLSFVGLGVQPPTPEWGSILASGRTYMRNFWPMFVFPGIAIVVTLILFNLVGDGLRDAMDPKLKR</sequence>
<keyword evidence="2 7" id="KW-0813">Transport</keyword>
<feature type="domain" description="ABC transmembrane type-1" evidence="8">
    <location>
        <begin position="93"/>
        <end position="282"/>
    </location>
</feature>
<evidence type="ECO:0000256" key="3">
    <source>
        <dbReference type="ARBA" id="ARBA00022475"/>
    </source>
</evidence>
<dbReference type="CDD" id="cd06261">
    <property type="entry name" value="TM_PBP2"/>
    <property type="match status" value="1"/>
</dbReference>
<gene>
    <name evidence="9" type="ORF">L0P79_19290</name>
    <name evidence="10" type="ORF">NE579_11680</name>
</gene>
<dbReference type="GO" id="GO:0055085">
    <property type="term" value="P:transmembrane transport"/>
    <property type="evidence" value="ECO:0007669"/>
    <property type="project" value="InterPro"/>
</dbReference>
<evidence type="ECO:0000256" key="4">
    <source>
        <dbReference type="ARBA" id="ARBA00022692"/>
    </source>
</evidence>
<reference evidence="10" key="2">
    <citation type="submission" date="2022-06" db="EMBL/GenBank/DDBJ databases">
        <title>Isolation of gut microbiota from human fecal samples.</title>
        <authorList>
            <person name="Pamer E.G."/>
            <person name="Barat B."/>
            <person name="Waligurski E."/>
            <person name="Medina S."/>
            <person name="Paddock L."/>
            <person name="Mostad J."/>
        </authorList>
    </citation>
    <scope>NUCLEOTIDE SEQUENCE</scope>
    <source>
        <strain evidence="10">DFI.9.91</strain>
    </source>
</reference>
<dbReference type="InterPro" id="IPR035906">
    <property type="entry name" value="MetI-like_sf"/>
</dbReference>
<keyword evidence="4 7" id="KW-0812">Transmembrane</keyword>
<dbReference type="Pfam" id="PF00528">
    <property type="entry name" value="BPD_transp_1"/>
    <property type="match status" value="1"/>
</dbReference>
<evidence type="ECO:0000256" key="6">
    <source>
        <dbReference type="ARBA" id="ARBA00023136"/>
    </source>
</evidence>
<feature type="transmembrane region" description="Helical" evidence="7">
    <location>
        <begin position="32"/>
        <end position="54"/>
    </location>
</feature>
<evidence type="ECO:0000313" key="10">
    <source>
        <dbReference type="EMBL" id="MCQ4771117.1"/>
    </source>
</evidence>
<feature type="transmembrane region" description="Helical" evidence="7">
    <location>
        <begin position="95"/>
        <end position="123"/>
    </location>
</feature>
<dbReference type="InterPro" id="IPR050366">
    <property type="entry name" value="BP-dependent_transpt_permease"/>
</dbReference>
<evidence type="ECO:0000313" key="11">
    <source>
        <dbReference type="Proteomes" id="UP001200313"/>
    </source>
</evidence>
<dbReference type="PANTHER" id="PTHR43386">
    <property type="entry name" value="OLIGOPEPTIDE TRANSPORT SYSTEM PERMEASE PROTEIN APPC"/>
    <property type="match status" value="1"/>
</dbReference>
<dbReference type="PANTHER" id="PTHR43386:SF1">
    <property type="entry name" value="D,D-DIPEPTIDE TRANSPORT SYSTEM PERMEASE PROTEIN DDPC-RELATED"/>
    <property type="match status" value="1"/>
</dbReference>
<evidence type="ECO:0000259" key="8">
    <source>
        <dbReference type="PROSITE" id="PS50928"/>
    </source>
</evidence>
<comment type="subcellular location">
    <subcellularLocation>
        <location evidence="1 7">Cell membrane</location>
        <topology evidence="1 7">Multi-pass membrane protein</topology>
    </subcellularLocation>
</comment>
<dbReference type="EMBL" id="JAKNJB010000066">
    <property type="protein sequence ID" value="MCG4529176.1"/>
    <property type="molecule type" value="Genomic_DNA"/>
</dbReference>
<feature type="transmembrane region" description="Helical" evidence="7">
    <location>
        <begin position="260"/>
        <end position="281"/>
    </location>
</feature>
<protein>
    <submittedName>
        <fullName evidence="10">ABC transporter permease</fullName>
    </submittedName>
</protein>
<dbReference type="EMBL" id="JANFYS010000024">
    <property type="protein sequence ID" value="MCQ4771117.1"/>
    <property type="molecule type" value="Genomic_DNA"/>
</dbReference>
<evidence type="ECO:0000256" key="5">
    <source>
        <dbReference type="ARBA" id="ARBA00022989"/>
    </source>
</evidence>